<sequence length="173" mass="19924">MESFDNLTNPFFDTVDELGIPFQKPKNTTYYDSFFPSCWDAWGKTPFPLVTATSLPGDRLLPKSLWVDDTSFGAHWDIIIAHLEAGHHFGIYHQAPDNKQNVDNAASSTWRNAQSFPHFVARFYCGGGSYLNEAAVDEPNWKEDLYGEHYSRFVDIKKNMTHVEFLRDHSDRK</sequence>
<dbReference type="Proteomes" id="UP001140510">
    <property type="component" value="Unassembled WGS sequence"/>
</dbReference>
<evidence type="ECO:0000259" key="1">
    <source>
        <dbReference type="Pfam" id="PF08031"/>
    </source>
</evidence>
<dbReference type="GO" id="GO:0016491">
    <property type="term" value="F:oxidoreductase activity"/>
    <property type="evidence" value="ECO:0007669"/>
    <property type="project" value="InterPro"/>
</dbReference>
<reference evidence="2" key="1">
    <citation type="submission" date="2022-10" db="EMBL/GenBank/DDBJ databases">
        <title>Tapping the CABI collections for fungal endophytes: first genome assemblies for Collariella, Neodidymelliopsis, Ascochyta clinopodiicola, Didymella pomorum, Didymosphaeria variabile, Neocosmospora piperis and Neocucurbitaria cava.</title>
        <authorList>
            <person name="Hill R."/>
        </authorList>
    </citation>
    <scope>NUCLEOTIDE SEQUENCE</scope>
    <source>
        <strain evidence="2">IMI 355091</strain>
    </source>
</reference>
<protein>
    <recommendedName>
        <fullName evidence="1">Berberine/berberine-like domain-containing protein</fullName>
    </recommendedName>
</protein>
<dbReference type="GO" id="GO:0050660">
    <property type="term" value="F:flavin adenine dinucleotide binding"/>
    <property type="evidence" value="ECO:0007669"/>
    <property type="project" value="InterPro"/>
</dbReference>
<keyword evidence="3" id="KW-1185">Reference proteome</keyword>
<gene>
    <name evidence="2" type="ORF">N0V91_001911</name>
</gene>
<dbReference type="InterPro" id="IPR012951">
    <property type="entry name" value="BBE"/>
</dbReference>
<proteinExistence type="predicted"/>
<dbReference type="OrthoDB" id="9983560at2759"/>
<name>A0A9W9DBN8_9PLEO</name>
<dbReference type="Pfam" id="PF08031">
    <property type="entry name" value="BBE"/>
    <property type="match status" value="1"/>
</dbReference>
<comment type="caution">
    <text evidence="2">The sequence shown here is derived from an EMBL/GenBank/DDBJ whole genome shotgun (WGS) entry which is preliminary data.</text>
</comment>
<dbReference type="AlphaFoldDB" id="A0A9W9DBN8"/>
<dbReference type="EMBL" id="JAPEVA010000008">
    <property type="protein sequence ID" value="KAJ4410425.1"/>
    <property type="molecule type" value="Genomic_DNA"/>
</dbReference>
<accession>A0A9W9DBN8</accession>
<organism evidence="2 3">
    <name type="scientific">Didymella pomorum</name>
    <dbReference type="NCBI Taxonomy" id="749634"/>
    <lineage>
        <taxon>Eukaryota</taxon>
        <taxon>Fungi</taxon>
        <taxon>Dikarya</taxon>
        <taxon>Ascomycota</taxon>
        <taxon>Pezizomycotina</taxon>
        <taxon>Dothideomycetes</taxon>
        <taxon>Pleosporomycetidae</taxon>
        <taxon>Pleosporales</taxon>
        <taxon>Pleosporineae</taxon>
        <taxon>Didymellaceae</taxon>
        <taxon>Didymella</taxon>
    </lineage>
</organism>
<feature type="domain" description="Berberine/berberine-like" evidence="1">
    <location>
        <begin position="129"/>
        <end position="159"/>
    </location>
</feature>
<evidence type="ECO:0000313" key="2">
    <source>
        <dbReference type="EMBL" id="KAJ4410425.1"/>
    </source>
</evidence>
<evidence type="ECO:0000313" key="3">
    <source>
        <dbReference type="Proteomes" id="UP001140510"/>
    </source>
</evidence>